<evidence type="ECO:0000259" key="4">
    <source>
        <dbReference type="PROSITE" id="PS01124"/>
    </source>
</evidence>
<dbReference type="PROSITE" id="PS01124">
    <property type="entry name" value="HTH_ARAC_FAMILY_2"/>
    <property type="match status" value="1"/>
</dbReference>
<dbReference type="PRINTS" id="PR00032">
    <property type="entry name" value="HTHARAC"/>
</dbReference>
<proteinExistence type="predicted"/>
<dbReference type="KEGG" id="hbs:IPV69_16590"/>
<dbReference type="Gene3D" id="1.10.10.60">
    <property type="entry name" value="Homeodomain-like"/>
    <property type="match status" value="2"/>
</dbReference>
<evidence type="ECO:0000313" key="6">
    <source>
        <dbReference type="Proteomes" id="UP000593765"/>
    </source>
</evidence>
<keyword evidence="6" id="KW-1185">Reference proteome</keyword>
<evidence type="ECO:0000313" key="5">
    <source>
        <dbReference type="EMBL" id="QOV87893.1"/>
    </source>
</evidence>
<dbReference type="EMBL" id="CP063458">
    <property type="protein sequence ID" value="QOV87893.1"/>
    <property type="molecule type" value="Genomic_DNA"/>
</dbReference>
<gene>
    <name evidence="5" type="ORF">IPV69_16590</name>
</gene>
<dbReference type="InterPro" id="IPR020449">
    <property type="entry name" value="Tscrpt_reg_AraC-type_HTH"/>
</dbReference>
<dbReference type="SUPFAM" id="SSF46689">
    <property type="entry name" value="Homeodomain-like"/>
    <property type="match status" value="2"/>
</dbReference>
<dbReference type="GO" id="GO:0043565">
    <property type="term" value="F:sequence-specific DNA binding"/>
    <property type="evidence" value="ECO:0007669"/>
    <property type="project" value="InterPro"/>
</dbReference>
<sequence>MTRESVTSRQLLDLLKPHASFAQGLVITSLPRGGLHITQPLNVSETVMRSYGEGLHAEDRLSWQAILGGEPVRLSDVFTDEAASRNGYVKNILAPMGIKYVLALPLSGPVLEGYPGSIHLLRTAEQGDFTTEEIETLQRAVKVFEVDLAAARQARRTGAAAHQLVARPALSLTVFDSHLKPLTPTEGLDGVDEGLRAQLIEQARQQLAAQSGLDVDLQRITVPDSHGDRWVFNRVVYKKYPALGEGPAIFFCLQPDCTDWNGVRVSDFQADPELSRLIPAVKFMYAEYSRGPTLTEIAQQVKLSPFHFHRRFTELLGMTPKQYMLACQIQQSKSDLLSGQKELATIAKECGFAHQSHFTSRFKQATGLTPTRWRRMASRRAPNAAADQN</sequence>
<organism evidence="5 6">
    <name type="scientific">Humisphaera borealis</name>
    <dbReference type="NCBI Taxonomy" id="2807512"/>
    <lineage>
        <taxon>Bacteria</taxon>
        <taxon>Pseudomonadati</taxon>
        <taxon>Planctomycetota</taxon>
        <taxon>Phycisphaerae</taxon>
        <taxon>Tepidisphaerales</taxon>
        <taxon>Tepidisphaeraceae</taxon>
        <taxon>Humisphaera</taxon>
    </lineage>
</organism>
<dbReference type="InterPro" id="IPR018060">
    <property type="entry name" value="HTH_AraC"/>
</dbReference>
<evidence type="ECO:0000256" key="1">
    <source>
        <dbReference type="ARBA" id="ARBA00023015"/>
    </source>
</evidence>
<dbReference type="PANTHER" id="PTHR46796:SF13">
    <property type="entry name" value="HTH-TYPE TRANSCRIPTIONAL ACTIVATOR RHAS"/>
    <property type="match status" value="1"/>
</dbReference>
<dbReference type="SMART" id="SM00342">
    <property type="entry name" value="HTH_ARAC"/>
    <property type="match status" value="1"/>
</dbReference>
<feature type="domain" description="HTH araC/xylS-type" evidence="4">
    <location>
        <begin position="278"/>
        <end position="376"/>
    </location>
</feature>
<dbReference type="InterPro" id="IPR009057">
    <property type="entry name" value="Homeodomain-like_sf"/>
</dbReference>
<dbReference type="GO" id="GO:0003700">
    <property type="term" value="F:DNA-binding transcription factor activity"/>
    <property type="evidence" value="ECO:0007669"/>
    <property type="project" value="InterPro"/>
</dbReference>
<keyword evidence="1" id="KW-0805">Transcription regulation</keyword>
<keyword evidence="2" id="KW-0238">DNA-binding</keyword>
<reference evidence="5 6" key="1">
    <citation type="submission" date="2020-10" db="EMBL/GenBank/DDBJ databases">
        <title>Wide distribution of Phycisphaera-like planctomycetes from WD2101 soil group in peatlands and genome analysis of the first cultivated representative.</title>
        <authorList>
            <person name="Dedysh S.N."/>
            <person name="Beletsky A.V."/>
            <person name="Ivanova A."/>
            <person name="Kulichevskaya I.S."/>
            <person name="Suzina N.E."/>
            <person name="Philippov D.A."/>
            <person name="Rakitin A.L."/>
            <person name="Mardanov A.V."/>
            <person name="Ravin N.V."/>
        </authorList>
    </citation>
    <scope>NUCLEOTIDE SEQUENCE [LARGE SCALE GENOMIC DNA]</scope>
    <source>
        <strain evidence="5 6">M1803</strain>
    </source>
</reference>
<dbReference type="Proteomes" id="UP000593765">
    <property type="component" value="Chromosome"/>
</dbReference>
<dbReference type="InterPro" id="IPR050204">
    <property type="entry name" value="AraC_XylS_family_regulators"/>
</dbReference>
<dbReference type="AlphaFoldDB" id="A0A7M2WR31"/>
<dbReference type="PANTHER" id="PTHR46796">
    <property type="entry name" value="HTH-TYPE TRANSCRIPTIONAL ACTIVATOR RHAS-RELATED"/>
    <property type="match status" value="1"/>
</dbReference>
<evidence type="ECO:0000256" key="2">
    <source>
        <dbReference type="ARBA" id="ARBA00023125"/>
    </source>
</evidence>
<keyword evidence="3" id="KW-0804">Transcription</keyword>
<dbReference type="RefSeq" id="WP_206290808.1">
    <property type="nucleotide sequence ID" value="NZ_CP063458.1"/>
</dbReference>
<dbReference type="Pfam" id="PF12833">
    <property type="entry name" value="HTH_18"/>
    <property type="match status" value="1"/>
</dbReference>
<name>A0A7M2WR31_9BACT</name>
<accession>A0A7M2WR31</accession>
<evidence type="ECO:0000256" key="3">
    <source>
        <dbReference type="ARBA" id="ARBA00023163"/>
    </source>
</evidence>
<protein>
    <submittedName>
        <fullName evidence="5">Helix-turn-helix transcriptional regulator</fullName>
    </submittedName>
</protein>